<keyword evidence="3" id="KW-1185">Reference proteome</keyword>
<protein>
    <recommendedName>
        <fullName evidence="4">Type II secretion system protein GspF domain-containing protein</fullName>
    </recommendedName>
</protein>
<comment type="caution">
    <text evidence="2">The sequence shown here is derived from an EMBL/GenBank/DDBJ whole genome shotgun (WGS) entry which is preliminary data.</text>
</comment>
<proteinExistence type="predicted"/>
<dbReference type="PANTHER" id="PTHR35007">
    <property type="entry name" value="INTEGRAL MEMBRANE PROTEIN-RELATED"/>
    <property type="match status" value="1"/>
</dbReference>
<evidence type="ECO:0000313" key="3">
    <source>
        <dbReference type="Proteomes" id="UP000604730"/>
    </source>
</evidence>
<gene>
    <name evidence="2" type="ORF">JJN12_04555</name>
</gene>
<evidence type="ECO:0000313" key="2">
    <source>
        <dbReference type="EMBL" id="MBK5897057.1"/>
    </source>
</evidence>
<keyword evidence="1" id="KW-0472">Membrane</keyword>
<feature type="transmembrane region" description="Helical" evidence="1">
    <location>
        <begin position="35"/>
        <end position="51"/>
    </location>
</feature>
<feature type="transmembrane region" description="Helical" evidence="1">
    <location>
        <begin position="190"/>
        <end position="206"/>
    </location>
</feature>
<evidence type="ECO:0008006" key="4">
    <source>
        <dbReference type="Google" id="ProtNLM"/>
    </source>
</evidence>
<sequence>MNYLVYKRSKLEWLKLIAIWLAVSVSFGLLFYQSIMGALIILPFGIVFEKVNRKRLIEKRKNELSSQFVEFLQVIMTSLKAGSSLERAVLSARERLYSLYNRDSMIIKELISMESSLKMNIPIEDILYDFGKRSGIEDINQFAEVCKISKRAGGNLIKVMEHTIRCIVDKNEMEREITALISGKKLESKFMTAILPAILLYLNFSMSDMMKSLYDGALGRIIMSVVLVCYGACCLWFDKITDIKV</sequence>
<name>A0ABS1IYT9_9FIRM</name>
<accession>A0ABS1IYT9</accession>
<dbReference type="RefSeq" id="WP_208428566.1">
    <property type="nucleotide sequence ID" value="NZ_JAEPRJ010000001.1"/>
</dbReference>
<dbReference type="PANTHER" id="PTHR35007:SF1">
    <property type="entry name" value="PILUS ASSEMBLY PROTEIN"/>
    <property type="match status" value="1"/>
</dbReference>
<evidence type="ECO:0000256" key="1">
    <source>
        <dbReference type="SAM" id="Phobius"/>
    </source>
</evidence>
<feature type="transmembrane region" description="Helical" evidence="1">
    <location>
        <begin position="218"/>
        <end position="237"/>
    </location>
</feature>
<dbReference type="EMBL" id="JAEPRJ010000001">
    <property type="protein sequence ID" value="MBK5897057.1"/>
    <property type="molecule type" value="Genomic_DNA"/>
</dbReference>
<keyword evidence="1" id="KW-1133">Transmembrane helix</keyword>
<dbReference type="Proteomes" id="UP000604730">
    <property type="component" value="Unassembled WGS sequence"/>
</dbReference>
<feature type="transmembrane region" description="Helical" evidence="1">
    <location>
        <begin position="12"/>
        <end position="29"/>
    </location>
</feature>
<reference evidence="2 3" key="1">
    <citation type="submission" date="2021-01" db="EMBL/GenBank/DDBJ databases">
        <title>Isolation and description of Catonella massiliensis sp. nov., a novel Catonella species, isolated from a stable periodontitis subject.</title>
        <authorList>
            <person name="Antezack A."/>
            <person name="Boxberger M."/>
            <person name="La Scola B."/>
            <person name="Monnet-Corti V."/>
        </authorList>
    </citation>
    <scope>NUCLEOTIDE SEQUENCE [LARGE SCALE GENOMIC DNA]</scope>
    <source>
        <strain evidence="2 3">Marseille-Q4567</strain>
    </source>
</reference>
<keyword evidence="1" id="KW-0812">Transmembrane</keyword>
<organism evidence="2 3">
    <name type="scientific">Catonella massiliensis</name>
    <dbReference type="NCBI Taxonomy" id="2799636"/>
    <lineage>
        <taxon>Bacteria</taxon>
        <taxon>Bacillati</taxon>
        <taxon>Bacillota</taxon>
        <taxon>Clostridia</taxon>
        <taxon>Lachnospirales</taxon>
        <taxon>Lachnospiraceae</taxon>
        <taxon>Catonella</taxon>
    </lineage>
</organism>